<dbReference type="InterPro" id="IPR025380">
    <property type="entry name" value="DUF4369"/>
</dbReference>
<dbReference type="Proteomes" id="UP000285794">
    <property type="component" value="Unassembled WGS sequence"/>
</dbReference>
<keyword evidence="5" id="KW-0560">Oxidoreductase</keyword>
<evidence type="ECO:0000256" key="1">
    <source>
        <dbReference type="ARBA" id="ARBA00004196"/>
    </source>
</evidence>
<comment type="subcellular location">
    <subcellularLocation>
        <location evidence="1">Cell envelope</location>
    </subcellularLocation>
</comment>
<dbReference type="Gene3D" id="3.40.30.10">
    <property type="entry name" value="Glutaredoxin"/>
    <property type="match status" value="1"/>
</dbReference>
<evidence type="ECO:0000256" key="3">
    <source>
        <dbReference type="ARBA" id="ARBA00022559"/>
    </source>
</evidence>
<dbReference type="PANTHER" id="PTHR42852">
    <property type="entry name" value="THIOL:DISULFIDE INTERCHANGE PROTEIN DSBE"/>
    <property type="match status" value="1"/>
</dbReference>
<dbReference type="SUPFAM" id="SSF52833">
    <property type="entry name" value="Thioredoxin-like"/>
    <property type="match status" value="1"/>
</dbReference>
<comment type="similarity">
    <text evidence="2">Belongs to the glutathione peroxidase family.</text>
</comment>
<dbReference type="RefSeq" id="WP_125031572.1">
    <property type="nucleotide sequence ID" value="NZ_JAPXVP010000016.1"/>
</dbReference>
<dbReference type="InterPro" id="IPR013740">
    <property type="entry name" value="Redoxin"/>
</dbReference>
<accession>A0A425XY56</accession>
<evidence type="ECO:0000256" key="5">
    <source>
        <dbReference type="ARBA" id="ARBA00023002"/>
    </source>
</evidence>
<reference evidence="10 11" key="1">
    <citation type="submission" date="2018-07" db="EMBL/GenBank/DDBJ databases">
        <title>Draft genome sequence of Ancylomarina sp. M1P.</title>
        <authorList>
            <person name="Yadav S."/>
            <person name="Villanueva L."/>
            <person name="Damste J.S.S."/>
        </authorList>
    </citation>
    <scope>NUCLEOTIDE SEQUENCE [LARGE SCALE GENOMIC DNA]</scope>
    <source>
        <strain evidence="10 11">M1P</strain>
    </source>
</reference>
<dbReference type="PROSITE" id="PS51257">
    <property type="entry name" value="PROKAR_LIPOPROTEIN"/>
    <property type="match status" value="1"/>
</dbReference>
<evidence type="ECO:0000256" key="8">
    <source>
        <dbReference type="SAM" id="Coils"/>
    </source>
</evidence>
<evidence type="ECO:0000256" key="7">
    <source>
        <dbReference type="ARBA" id="ARBA00023284"/>
    </source>
</evidence>
<keyword evidence="8" id="KW-0175">Coiled coil</keyword>
<dbReference type="PROSITE" id="PS51352">
    <property type="entry name" value="THIOREDOXIN_2"/>
    <property type="match status" value="1"/>
</dbReference>
<dbReference type="Pfam" id="PF08534">
    <property type="entry name" value="Redoxin"/>
    <property type="match status" value="1"/>
</dbReference>
<sequence>MRLLISLLCIAALFSCSKKNEFILNGTIKGVTKDKIVLGTFDRASMTEIGIDTVEVNHGRFSFKSKSLKTSFYSLKLINADVIMGVILENGEITLSADVNDAEGNYIRNVKLEGAINQSLVDQFHNMKEAMLKQDKYANCKEIAEQLKNASSNDEYEVLNRELNRLAPDLENEVNKAKMDLIRHNINKFFVPQVFSFIKQIASIEEIKELYALLPENAKNDPSIIRVKKDIEAKERIQVGKTAPDFTLKTPEGTKLSLSSLKGKVVLVDFWASWCKPCRASFPHMKELYEKYHSKGFEILGVTNDNNHKAWKKAIESDEIPWFNVADEFPVNPAPARVISEYGMDYLPSTVLIDKDGIIIAKLLHGEELDDKLKEIFGF</sequence>
<evidence type="ECO:0000313" key="10">
    <source>
        <dbReference type="EMBL" id="RRG19723.1"/>
    </source>
</evidence>
<feature type="domain" description="Thioredoxin" evidence="9">
    <location>
        <begin position="237"/>
        <end position="379"/>
    </location>
</feature>
<evidence type="ECO:0000256" key="6">
    <source>
        <dbReference type="ARBA" id="ARBA00023157"/>
    </source>
</evidence>
<evidence type="ECO:0000313" key="11">
    <source>
        <dbReference type="Proteomes" id="UP000285794"/>
    </source>
</evidence>
<dbReference type="PROSITE" id="PS51355">
    <property type="entry name" value="GLUTATHIONE_PEROXID_3"/>
    <property type="match status" value="1"/>
</dbReference>
<keyword evidence="6" id="KW-1015">Disulfide bond</keyword>
<evidence type="ECO:0000256" key="2">
    <source>
        <dbReference type="ARBA" id="ARBA00006926"/>
    </source>
</evidence>
<proteinExistence type="inferred from homology"/>
<name>A0A425XY56_9BACT</name>
<dbReference type="CDD" id="cd02966">
    <property type="entry name" value="TlpA_like_family"/>
    <property type="match status" value="1"/>
</dbReference>
<dbReference type="PANTHER" id="PTHR42852:SF6">
    <property type="entry name" value="THIOL:DISULFIDE INTERCHANGE PROTEIN DSBE"/>
    <property type="match status" value="1"/>
</dbReference>
<dbReference type="InterPro" id="IPR000889">
    <property type="entry name" value="Glutathione_peroxidase"/>
</dbReference>
<organism evidence="10 11">
    <name type="scientific">Ancylomarina euxinus</name>
    <dbReference type="NCBI Taxonomy" id="2283627"/>
    <lineage>
        <taxon>Bacteria</taxon>
        <taxon>Pseudomonadati</taxon>
        <taxon>Bacteroidota</taxon>
        <taxon>Bacteroidia</taxon>
        <taxon>Marinilabiliales</taxon>
        <taxon>Marinifilaceae</taxon>
        <taxon>Ancylomarina</taxon>
    </lineage>
</organism>
<feature type="coiled-coil region" evidence="8">
    <location>
        <begin position="153"/>
        <end position="180"/>
    </location>
</feature>
<dbReference type="Pfam" id="PF14289">
    <property type="entry name" value="DUF4369"/>
    <property type="match status" value="1"/>
</dbReference>
<evidence type="ECO:0000256" key="4">
    <source>
        <dbReference type="ARBA" id="ARBA00022748"/>
    </source>
</evidence>
<keyword evidence="11" id="KW-1185">Reference proteome</keyword>
<protein>
    <submittedName>
        <fullName evidence="10">AhpC/TSA family protein</fullName>
    </submittedName>
</protein>
<dbReference type="GO" id="GO:0004601">
    <property type="term" value="F:peroxidase activity"/>
    <property type="evidence" value="ECO:0007669"/>
    <property type="project" value="UniProtKB-KW"/>
</dbReference>
<keyword evidence="7" id="KW-0676">Redox-active center</keyword>
<dbReference type="AlphaFoldDB" id="A0A425XY56"/>
<dbReference type="GO" id="GO:0017004">
    <property type="term" value="P:cytochrome complex assembly"/>
    <property type="evidence" value="ECO:0007669"/>
    <property type="project" value="UniProtKB-KW"/>
</dbReference>
<dbReference type="InterPro" id="IPR036249">
    <property type="entry name" value="Thioredoxin-like_sf"/>
</dbReference>
<dbReference type="GO" id="GO:0006979">
    <property type="term" value="P:response to oxidative stress"/>
    <property type="evidence" value="ECO:0007669"/>
    <property type="project" value="InterPro"/>
</dbReference>
<keyword evidence="4" id="KW-0201">Cytochrome c-type biogenesis</keyword>
<comment type="caution">
    <text evidence="10">The sequence shown here is derived from an EMBL/GenBank/DDBJ whole genome shotgun (WGS) entry which is preliminary data.</text>
</comment>
<dbReference type="InterPro" id="IPR050553">
    <property type="entry name" value="Thioredoxin_ResA/DsbE_sf"/>
</dbReference>
<dbReference type="EMBL" id="QQWG01000017">
    <property type="protein sequence ID" value="RRG19723.1"/>
    <property type="molecule type" value="Genomic_DNA"/>
</dbReference>
<gene>
    <name evidence="10" type="ORF">DWB61_14320</name>
</gene>
<keyword evidence="3" id="KW-0575">Peroxidase</keyword>
<dbReference type="OrthoDB" id="9794348at2"/>
<dbReference type="GO" id="GO:0030313">
    <property type="term" value="C:cell envelope"/>
    <property type="evidence" value="ECO:0007669"/>
    <property type="project" value="UniProtKB-SubCell"/>
</dbReference>
<dbReference type="InterPro" id="IPR013766">
    <property type="entry name" value="Thioredoxin_domain"/>
</dbReference>
<evidence type="ECO:0000259" key="9">
    <source>
        <dbReference type="PROSITE" id="PS51352"/>
    </source>
</evidence>